<feature type="compositionally biased region" description="Low complexity" evidence="2">
    <location>
        <begin position="359"/>
        <end position="377"/>
    </location>
</feature>
<evidence type="ECO:0000256" key="1">
    <source>
        <dbReference type="ARBA" id="ARBA00022729"/>
    </source>
</evidence>
<dbReference type="Pfam" id="PF13416">
    <property type="entry name" value="SBP_bac_8"/>
    <property type="match status" value="1"/>
</dbReference>
<feature type="region of interest" description="Disordered" evidence="2">
    <location>
        <begin position="359"/>
        <end position="387"/>
    </location>
</feature>
<dbReference type="OrthoDB" id="9815444at2"/>
<dbReference type="EMBL" id="VCDI01000005">
    <property type="protein sequence ID" value="TLU71623.1"/>
    <property type="molecule type" value="Genomic_DNA"/>
</dbReference>
<comment type="caution">
    <text evidence="3">The sequence shown here is derived from an EMBL/GenBank/DDBJ whole genome shotgun (WGS) entry which is preliminary data.</text>
</comment>
<evidence type="ECO:0000256" key="2">
    <source>
        <dbReference type="SAM" id="MobiDB-lite"/>
    </source>
</evidence>
<dbReference type="SUPFAM" id="SSF53850">
    <property type="entry name" value="Periplasmic binding protein-like II"/>
    <property type="match status" value="1"/>
</dbReference>
<sequence length="418" mass="45358">MHYPLSPSRLVPSSWFLAQPVHRKRESPRPERRCDPREMIRPSRSPFRCAPVLWLLPALACGGAAAEPPTPTASRAAVSRQASAHPDALQVASLGGGLQEAQQATLFKPFNDQTDIALHVQGWDGSLSTLQKRAASGAVGWDLVLMEEAPLRVACRQGLFIPDPRGTGDRADRPDSTGAGCGVSAWRESIVLAWDKGRVDSTPTWADFWDVARRPGKRGLKRDPRGTLEIALMADGVAPSDIYRTLQTPDGINRAFRKLDQLKPYIVWWQTPAEAVQIIESGAVLMTSAPSGEIATADRLGNRHFGTQWQQSLGDVLDWGITRSAGPAARDVARHLLDFTRQPDRAQAFAAAYLAQANPSPSTTATAADPPGATASTDKPAPAAPVPRHADTLMLDEDFWAAQLEPLGRRFEAWISAK</sequence>
<dbReference type="Proteomes" id="UP000305654">
    <property type="component" value="Unassembled WGS sequence"/>
</dbReference>
<name>A0A5R9J435_9PROT</name>
<evidence type="ECO:0000313" key="3">
    <source>
        <dbReference type="EMBL" id="TLU71623.1"/>
    </source>
</evidence>
<organism evidence="3 4">
    <name type="scientific">Lichenicoccus roseus</name>
    <dbReference type="NCBI Taxonomy" id="2683649"/>
    <lineage>
        <taxon>Bacteria</taxon>
        <taxon>Pseudomonadati</taxon>
        <taxon>Pseudomonadota</taxon>
        <taxon>Alphaproteobacteria</taxon>
        <taxon>Acetobacterales</taxon>
        <taxon>Acetobacteraceae</taxon>
        <taxon>Lichenicoccus</taxon>
    </lineage>
</organism>
<proteinExistence type="predicted"/>
<evidence type="ECO:0000313" key="4">
    <source>
        <dbReference type="Proteomes" id="UP000305654"/>
    </source>
</evidence>
<dbReference type="AlphaFoldDB" id="A0A5R9J435"/>
<reference evidence="3 4" key="1">
    <citation type="submission" date="2019-05" db="EMBL/GenBank/DDBJ databases">
        <authorList>
            <person name="Pankratov T."/>
            <person name="Grouzdev D."/>
        </authorList>
    </citation>
    <scope>NUCLEOTIDE SEQUENCE [LARGE SCALE GENOMIC DNA]</scope>
    <source>
        <strain evidence="3 4">KEBCLARHB70R</strain>
    </source>
</reference>
<gene>
    <name evidence="3" type="ORF">FE263_14175</name>
</gene>
<accession>A0A5R9J435</accession>
<keyword evidence="4" id="KW-1185">Reference proteome</keyword>
<protein>
    <submittedName>
        <fullName evidence="3">Extracellular solute-binding protein</fullName>
    </submittedName>
</protein>
<keyword evidence="1" id="KW-0732">Signal</keyword>
<dbReference type="Gene3D" id="3.40.190.10">
    <property type="entry name" value="Periplasmic binding protein-like II"/>
    <property type="match status" value="2"/>
</dbReference>
<dbReference type="InterPro" id="IPR006059">
    <property type="entry name" value="SBP"/>
</dbReference>
<dbReference type="PANTHER" id="PTHR30222:SF2">
    <property type="entry name" value="ABC TRANSPORTER SUBSTRATE-BINDING PROTEIN"/>
    <property type="match status" value="1"/>
</dbReference>
<dbReference type="PANTHER" id="PTHR30222">
    <property type="entry name" value="SPERMIDINE/PUTRESCINE-BINDING PERIPLASMIC PROTEIN"/>
    <property type="match status" value="1"/>
</dbReference>